<evidence type="ECO:0000313" key="2">
    <source>
        <dbReference type="EMBL" id="KAK4024661.1"/>
    </source>
</evidence>
<protein>
    <submittedName>
        <fullName evidence="2">Uncharacterized protein</fullName>
    </submittedName>
</protein>
<gene>
    <name evidence="2" type="ORF">OUZ56_010083</name>
</gene>
<evidence type="ECO:0000313" key="3">
    <source>
        <dbReference type="Proteomes" id="UP001234178"/>
    </source>
</evidence>
<feature type="compositionally biased region" description="Basic and acidic residues" evidence="1">
    <location>
        <begin position="80"/>
        <end position="96"/>
    </location>
</feature>
<organism evidence="2 3">
    <name type="scientific">Daphnia magna</name>
    <dbReference type="NCBI Taxonomy" id="35525"/>
    <lineage>
        <taxon>Eukaryota</taxon>
        <taxon>Metazoa</taxon>
        <taxon>Ecdysozoa</taxon>
        <taxon>Arthropoda</taxon>
        <taxon>Crustacea</taxon>
        <taxon>Branchiopoda</taxon>
        <taxon>Diplostraca</taxon>
        <taxon>Cladocera</taxon>
        <taxon>Anomopoda</taxon>
        <taxon>Daphniidae</taxon>
        <taxon>Daphnia</taxon>
    </lineage>
</organism>
<sequence length="96" mass="10442">MASVNVCFVLSWNATKHGQRDYQVRTVVVIRPFVVRCGNADTGVFVVRCVRKGLMLRTGARIVSGSSGRGTPVSSPVSQAREDSWVEPRDPVGPKV</sequence>
<name>A0ABR0AHR8_9CRUS</name>
<proteinExistence type="predicted"/>
<comment type="caution">
    <text evidence="2">The sequence shown here is derived from an EMBL/GenBank/DDBJ whole genome shotgun (WGS) entry which is preliminary data.</text>
</comment>
<dbReference type="Proteomes" id="UP001234178">
    <property type="component" value="Unassembled WGS sequence"/>
</dbReference>
<feature type="region of interest" description="Disordered" evidence="1">
    <location>
        <begin position="63"/>
        <end position="96"/>
    </location>
</feature>
<dbReference type="EMBL" id="JAOYFB010000037">
    <property type="protein sequence ID" value="KAK4024661.1"/>
    <property type="molecule type" value="Genomic_DNA"/>
</dbReference>
<keyword evidence="3" id="KW-1185">Reference proteome</keyword>
<evidence type="ECO:0000256" key="1">
    <source>
        <dbReference type="SAM" id="MobiDB-lite"/>
    </source>
</evidence>
<accession>A0ABR0AHR8</accession>
<reference evidence="2 3" key="1">
    <citation type="journal article" date="2023" name="Nucleic Acids Res.">
        <title>The hologenome of Daphnia magna reveals possible DNA methylation and microbiome-mediated evolution of the host genome.</title>
        <authorList>
            <person name="Chaturvedi A."/>
            <person name="Li X."/>
            <person name="Dhandapani V."/>
            <person name="Marshall H."/>
            <person name="Kissane S."/>
            <person name="Cuenca-Cambronero M."/>
            <person name="Asole G."/>
            <person name="Calvet F."/>
            <person name="Ruiz-Romero M."/>
            <person name="Marangio P."/>
            <person name="Guigo R."/>
            <person name="Rago D."/>
            <person name="Mirbahai L."/>
            <person name="Eastwood N."/>
            <person name="Colbourne J.K."/>
            <person name="Zhou J."/>
            <person name="Mallon E."/>
            <person name="Orsini L."/>
        </authorList>
    </citation>
    <scope>NUCLEOTIDE SEQUENCE [LARGE SCALE GENOMIC DNA]</scope>
    <source>
        <strain evidence="2">LRV0_1</strain>
    </source>
</reference>